<evidence type="ECO:0000256" key="1">
    <source>
        <dbReference type="ARBA" id="ARBA00004196"/>
    </source>
</evidence>
<dbReference type="InterPro" id="IPR009875">
    <property type="entry name" value="PilZ_domain"/>
</dbReference>
<dbReference type="Pfam" id="PF07238">
    <property type="entry name" value="PilZ"/>
    <property type="match status" value="1"/>
</dbReference>
<feature type="domain" description="PilZ" evidence="3">
    <location>
        <begin position="16"/>
        <end position="114"/>
    </location>
</feature>
<comment type="caution">
    <text evidence="7">The sequence shown here is derived from an EMBL/GenBank/DDBJ whole genome shotgun (WGS) entry which is preliminary data.</text>
</comment>
<dbReference type="PANTHER" id="PTHR30386:SF19">
    <property type="entry name" value="MULTIDRUG EXPORT PROTEIN EMRA-RELATED"/>
    <property type="match status" value="1"/>
</dbReference>
<dbReference type="PANTHER" id="PTHR30386">
    <property type="entry name" value="MEMBRANE FUSION SUBUNIT OF EMRAB-TOLC MULTIDRUG EFFLUX PUMP"/>
    <property type="match status" value="1"/>
</dbReference>
<dbReference type="Pfam" id="PF25964">
    <property type="entry name" value="BSH_ALG44"/>
    <property type="match status" value="1"/>
</dbReference>
<dbReference type="InterPro" id="IPR058833">
    <property type="entry name" value="Hl_ALG44"/>
</dbReference>
<keyword evidence="8" id="KW-1185">Reference proteome</keyword>
<evidence type="ECO:0000259" key="3">
    <source>
        <dbReference type="Pfam" id="PF07238"/>
    </source>
</evidence>
<dbReference type="InterPro" id="IPR050739">
    <property type="entry name" value="MFP"/>
</dbReference>
<protein>
    <submittedName>
        <fullName evidence="7">Alginate biosynthesis protein Alg44</fullName>
    </submittedName>
</protein>
<evidence type="ECO:0000259" key="5">
    <source>
        <dbReference type="Pfam" id="PF25964"/>
    </source>
</evidence>
<keyword evidence="2" id="KW-0472">Membrane</keyword>
<feature type="domain" description="ALG44 beta-barrel" evidence="6">
    <location>
        <begin position="297"/>
        <end position="375"/>
    </location>
</feature>
<name>A0ABS5XKB8_9GAMM</name>
<dbReference type="Proteomes" id="UP001519667">
    <property type="component" value="Unassembled WGS sequence"/>
</dbReference>
<evidence type="ECO:0000259" key="6">
    <source>
        <dbReference type="Pfam" id="PF25965"/>
    </source>
</evidence>
<evidence type="ECO:0000259" key="4">
    <source>
        <dbReference type="Pfam" id="PF25891"/>
    </source>
</evidence>
<dbReference type="SUPFAM" id="SSF141371">
    <property type="entry name" value="PilZ domain-like"/>
    <property type="match status" value="1"/>
</dbReference>
<accession>A0ABS5XKB8</accession>
<feature type="transmembrane region" description="Helical" evidence="2">
    <location>
        <begin position="158"/>
        <end position="177"/>
    </location>
</feature>
<dbReference type="InterPro" id="IPR058834">
    <property type="entry name" value="Beta-barrel_ALG44"/>
</dbReference>
<dbReference type="Pfam" id="PF25891">
    <property type="entry name" value="Hl_ALG44"/>
    <property type="match status" value="1"/>
</dbReference>
<keyword evidence="2" id="KW-0812">Transmembrane</keyword>
<dbReference type="InterPro" id="IPR058835">
    <property type="entry name" value="BSH_ALG44"/>
</dbReference>
<evidence type="ECO:0000313" key="7">
    <source>
        <dbReference type="EMBL" id="MBT8768154.1"/>
    </source>
</evidence>
<reference evidence="7 8" key="1">
    <citation type="submission" date="2021-04" db="EMBL/GenBank/DDBJ databases">
        <title>Pseudomonas boanensis sp. nov., a bacterium isolated from river water used for household purposes in Boane District, Mozambique.</title>
        <authorList>
            <person name="Nicklasson M."/>
            <person name="Martin-Rodriguez A.J."/>
            <person name="Thorell K."/>
            <person name="Neves L."/>
            <person name="Mussagy A."/>
            <person name="Rydberg H.A."/>
            <person name="Hernroth B."/>
            <person name="Svensson-Stadler L."/>
            <person name="Sjoling A."/>
        </authorList>
    </citation>
    <scope>NUCLEOTIDE SEQUENCE [LARGE SCALE GENOMIC DNA]</scope>
    <source>
        <strain evidence="7 8">DB1</strain>
    </source>
</reference>
<evidence type="ECO:0000256" key="2">
    <source>
        <dbReference type="SAM" id="Phobius"/>
    </source>
</evidence>
<organism evidence="7 8">
    <name type="scientific">Metapseudomonas boanensis</name>
    <dbReference type="NCBI Taxonomy" id="2822138"/>
    <lineage>
        <taxon>Bacteria</taxon>
        <taxon>Pseudomonadati</taxon>
        <taxon>Pseudomonadota</taxon>
        <taxon>Gammaproteobacteria</taxon>
        <taxon>Pseudomonadales</taxon>
        <taxon>Pseudomonadaceae</taxon>
        <taxon>Metapseudomonas</taxon>
    </lineage>
</organism>
<gene>
    <name evidence="7" type="ORF">J7302_18765</name>
</gene>
<evidence type="ECO:0000313" key="8">
    <source>
        <dbReference type="Proteomes" id="UP001519667"/>
    </source>
</evidence>
<dbReference type="Gene3D" id="2.40.10.220">
    <property type="entry name" value="predicted glycosyltransferase like domains"/>
    <property type="match status" value="1"/>
</dbReference>
<dbReference type="EMBL" id="JAGTIS010000011">
    <property type="protein sequence ID" value="MBT8768154.1"/>
    <property type="molecule type" value="Genomic_DNA"/>
</dbReference>
<dbReference type="Pfam" id="PF25965">
    <property type="entry name" value="Beta-barrel_ALG44"/>
    <property type="match status" value="1"/>
</dbReference>
<feature type="domain" description="ALG44 helical loop" evidence="4">
    <location>
        <begin position="231"/>
        <end position="257"/>
    </location>
</feature>
<sequence>MNTAVNLNVVHESEAQRQHARVKIPGKIRYILRNERMEQALIDVSAGGFAFNAGNIQISVGDHCRGRMQFHVDSLTLGLDVEFQVRAFDPRSGRVGCQFHNLKPRDIATLRYLISAHLSGELVSTGDLLNTLQRENFTKARKNGLGGNGMGVFGRLKAVSFTLGLFMVGIGAFAYIAKSLYGLYFVTHADSAMVAVPSMQVTMPREGTVQSLVGPDASIEKGAPIASFSATMLEMLKGHLTDEQLSPSNVEALFGKEMKGTLTSPCNCKIARQLVADGQFASKGDVIFELVPQDTVATVQARFPFRNIAQAKPGASVSFQVAGEDEVRHGKILSSSLHDGDMSANIRATIQPDEPLPSSLAGQPVEVSIDRGPSLGWLIDRPLAAGL</sequence>
<proteinExistence type="predicted"/>
<feature type="domain" description="ALG44 barrel-sandwich hybrid" evidence="5">
    <location>
        <begin position="199"/>
        <end position="294"/>
    </location>
</feature>
<dbReference type="RefSeq" id="WP_215378116.1">
    <property type="nucleotide sequence ID" value="NZ_JAGTIS010000011.1"/>
</dbReference>
<keyword evidence="2" id="KW-1133">Transmembrane helix</keyword>
<comment type="subcellular location">
    <subcellularLocation>
        <location evidence="1">Cell envelope</location>
    </subcellularLocation>
</comment>